<reference evidence="2" key="3">
    <citation type="journal article" date="2017" name="Nature">
        <title>Genome sequence of the progenitor of the wheat D genome Aegilops tauschii.</title>
        <authorList>
            <person name="Luo M.C."/>
            <person name="Gu Y.Q."/>
            <person name="Puiu D."/>
            <person name="Wang H."/>
            <person name="Twardziok S.O."/>
            <person name="Deal K.R."/>
            <person name="Huo N."/>
            <person name="Zhu T."/>
            <person name="Wang L."/>
            <person name="Wang Y."/>
            <person name="McGuire P.E."/>
            <person name="Liu S."/>
            <person name="Long H."/>
            <person name="Ramasamy R.K."/>
            <person name="Rodriguez J.C."/>
            <person name="Van S.L."/>
            <person name="Yuan L."/>
            <person name="Wang Z."/>
            <person name="Xia Z."/>
            <person name="Xiao L."/>
            <person name="Anderson O.D."/>
            <person name="Ouyang S."/>
            <person name="Liang Y."/>
            <person name="Zimin A.V."/>
            <person name="Pertea G."/>
            <person name="Qi P."/>
            <person name="Bennetzen J.L."/>
            <person name="Dai X."/>
            <person name="Dawson M.W."/>
            <person name="Muller H.G."/>
            <person name="Kugler K."/>
            <person name="Rivarola-Duarte L."/>
            <person name="Spannagl M."/>
            <person name="Mayer K.F.X."/>
            <person name="Lu F.H."/>
            <person name="Bevan M.W."/>
            <person name="Leroy P."/>
            <person name="Li P."/>
            <person name="You F.M."/>
            <person name="Sun Q."/>
            <person name="Liu Z."/>
            <person name="Lyons E."/>
            <person name="Wicker T."/>
            <person name="Salzberg S.L."/>
            <person name="Devos K.M."/>
            <person name="Dvorak J."/>
        </authorList>
    </citation>
    <scope>NUCLEOTIDE SEQUENCE [LARGE SCALE GENOMIC DNA]</scope>
    <source>
        <strain evidence="2">cv. AL8/78</strain>
    </source>
</reference>
<dbReference type="Gramene" id="AET6Gv20782800.1">
    <property type="protein sequence ID" value="AET6Gv20782800.1"/>
    <property type="gene ID" value="AET6Gv20782800"/>
</dbReference>
<name>A0A453PMF9_AEGTS</name>
<reference evidence="2" key="5">
    <citation type="journal article" date="2021" name="G3 (Bethesda)">
        <title>Aegilops tauschii genome assembly Aet v5.0 features greater sequence contiguity and improved annotation.</title>
        <authorList>
            <person name="Wang L."/>
            <person name="Zhu T."/>
            <person name="Rodriguez J.C."/>
            <person name="Deal K.R."/>
            <person name="Dubcovsky J."/>
            <person name="McGuire P.E."/>
            <person name="Lux T."/>
            <person name="Spannagl M."/>
            <person name="Mayer K.F.X."/>
            <person name="Baldrich P."/>
            <person name="Meyers B.C."/>
            <person name="Huo N."/>
            <person name="Gu Y.Q."/>
            <person name="Zhou H."/>
            <person name="Devos K.M."/>
            <person name="Bennetzen J.L."/>
            <person name="Unver T."/>
            <person name="Budak H."/>
            <person name="Gulick P.J."/>
            <person name="Galiba G."/>
            <person name="Kalapos B."/>
            <person name="Nelson D.R."/>
            <person name="Li P."/>
            <person name="You F.M."/>
            <person name="Luo M.C."/>
            <person name="Dvorak J."/>
        </authorList>
    </citation>
    <scope>NUCLEOTIDE SEQUENCE [LARGE SCALE GENOMIC DNA]</scope>
    <source>
        <strain evidence="2">cv. AL8/78</strain>
    </source>
</reference>
<evidence type="ECO:0000313" key="3">
    <source>
        <dbReference type="Proteomes" id="UP000015105"/>
    </source>
</evidence>
<dbReference type="AlphaFoldDB" id="A0A453PMF9"/>
<reference evidence="3" key="2">
    <citation type="journal article" date="2017" name="Nat. Plants">
        <title>The Aegilops tauschii genome reveals multiple impacts of transposons.</title>
        <authorList>
            <person name="Zhao G."/>
            <person name="Zou C."/>
            <person name="Li K."/>
            <person name="Wang K."/>
            <person name="Li T."/>
            <person name="Gao L."/>
            <person name="Zhang X."/>
            <person name="Wang H."/>
            <person name="Yang Z."/>
            <person name="Liu X."/>
            <person name="Jiang W."/>
            <person name="Mao L."/>
            <person name="Kong X."/>
            <person name="Jiao Y."/>
            <person name="Jia J."/>
        </authorList>
    </citation>
    <scope>NUCLEOTIDE SEQUENCE [LARGE SCALE GENOMIC DNA]</scope>
    <source>
        <strain evidence="3">cv. AL8/78</strain>
    </source>
</reference>
<protein>
    <submittedName>
        <fullName evidence="2">Uncharacterized protein</fullName>
    </submittedName>
</protein>
<keyword evidence="1" id="KW-0472">Membrane</keyword>
<keyword evidence="1" id="KW-0812">Transmembrane</keyword>
<dbReference type="EnsemblPlants" id="AET6Gv20782800.1">
    <property type="protein sequence ID" value="AET6Gv20782800.1"/>
    <property type="gene ID" value="AET6Gv20782800"/>
</dbReference>
<feature type="transmembrane region" description="Helical" evidence="1">
    <location>
        <begin position="6"/>
        <end position="26"/>
    </location>
</feature>
<keyword evidence="1" id="KW-1133">Transmembrane helix</keyword>
<dbReference type="Proteomes" id="UP000015105">
    <property type="component" value="Chromosome 6D"/>
</dbReference>
<sequence>MPKTLITFVMAIGMILTPIYLLSMLCQMFYGYKLFNVSNANFVDSGPRELYFNLYLFTSNRNWYLSRFCSLPIRCQGRGSLIQLLS</sequence>
<dbReference type="STRING" id="200361.A0A453PMF9"/>
<accession>A0A453PMF9</accession>
<evidence type="ECO:0000256" key="1">
    <source>
        <dbReference type="SAM" id="Phobius"/>
    </source>
</evidence>
<proteinExistence type="predicted"/>
<reference evidence="3" key="1">
    <citation type="journal article" date="2014" name="Science">
        <title>Ancient hybridizations among the ancestral genomes of bread wheat.</title>
        <authorList>
            <consortium name="International Wheat Genome Sequencing Consortium,"/>
            <person name="Marcussen T."/>
            <person name="Sandve S.R."/>
            <person name="Heier L."/>
            <person name="Spannagl M."/>
            <person name="Pfeifer M."/>
            <person name="Jakobsen K.S."/>
            <person name="Wulff B.B."/>
            <person name="Steuernagel B."/>
            <person name="Mayer K.F."/>
            <person name="Olsen O.A."/>
        </authorList>
    </citation>
    <scope>NUCLEOTIDE SEQUENCE [LARGE SCALE GENOMIC DNA]</scope>
    <source>
        <strain evidence="3">cv. AL8/78</strain>
    </source>
</reference>
<keyword evidence="3" id="KW-1185">Reference proteome</keyword>
<organism evidence="2 3">
    <name type="scientific">Aegilops tauschii subsp. strangulata</name>
    <name type="common">Goatgrass</name>
    <dbReference type="NCBI Taxonomy" id="200361"/>
    <lineage>
        <taxon>Eukaryota</taxon>
        <taxon>Viridiplantae</taxon>
        <taxon>Streptophyta</taxon>
        <taxon>Embryophyta</taxon>
        <taxon>Tracheophyta</taxon>
        <taxon>Spermatophyta</taxon>
        <taxon>Magnoliopsida</taxon>
        <taxon>Liliopsida</taxon>
        <taxon>Poales</taxon>
        <taxon>Poaceae</taxon>
        <taxon>BOP clade</taxon>
        <taxon>Pooideae</taxon>
        <taxon>Triticodae</taxon>
        <taxon>Triticeae</taxon>
        <taxon>Triticinae</taxon>
        <taxon>Aegilops</taxon>
    </lineage>
</organism>
<reference evidence="2" key="4">
    <citation type="submission" date="2019-03" db="UniProtKB">
        <authorList>
            <consortium name="EnsemblPlants"/>
        </authorList>
    </citation>
    <scope>IDENTIFICATION</scope>
</reference>
<evidence type="ECO:0000313" key="2">
    <source>
        <dbReference type="EnsemblPlants" id="AET6Gv20782800.1"/>
    </source>
</evidence>